<dbReference type="PANTHER" id="PTHR33803">
    <property type="entry name" value="IS1478 TRANSPOSASE"/>
    <property type="match status" value="1"/>
</dbReference>
<evidence type="ECO:0000313" key="5">
    <source>
        <dbReference type="Proteomes" id="UP001500185"/>
    </source>
</evidence>
<dbReference type="Pfam" id="PF05598">
    <property type="entry name" value="DUF772"/>
    <property type="match status" value="1"/>
</dbReference>
<feature type="domain" description="Transposase DDE" evidence="3">
    <location>
        <begin position="389"/>
        <end position="478"/>
    </location>
</feature>
<sequence length="531" mass="62171">MIKYTPSNQLSLSEFSHPFEQELLSDNRWVKLSQLIPWDALAKVYSNKLNARSGRESIDVRMVIGAIIVKHKIGLNDRETVTMISENIYLQYFCGLKCFQTKPPFHPTVLVAIRKRMGAVNFDSWNTLIIEKADSLKPKRARNIQKNTEEDAPKQCTSGSKHKGKLKIDASVADQRIVFPTDAGLLNTARKESERIIDLLYEQTQGVNKPRDYRRVARTEYLVFSKKRRKTTKQINKFIRKQLGYTRRNLSYIEKLLDQIEDQKKDEHLPGMFTDLSTAYPCKFPLPKRDQKIYWVLQLIYEQQYYMYHEKVNSVKNRIVNIYQPYVRPIPRGKDKASTEFGAKISASEIDGMSRVEHISWDQFNESKDLVLQVESYRTTFGHYPELLLADQIYLNRENRKWLKEKGIRIVGKPLGRPPKQELSAYQRRKLKKERNQRNLIEGKFGQAKNAYGLSKIKAKRKDTSESWISAIFFIMNLINLSKIADKYAIFCALFKNWIYAKLNPKIKGCFYNTDVTKLFFIQNYTPLELK</sequence>
<organism evidence="4 5">
    <name type="scientific">Psychroflexus lacisalsi</name>
    <dbReference type="NCBI Taxonomy" id="503928"/>
    <lineage>
        <taxon>Bacteria</taxon>
        <taxon>Pseudomonadati</taxon>
        <taxon>Bacteroidota</taxon>
        <taxon>Flavobacteriia</taxon>
        <taxon>Flavobacteriales</taxon>
        <taxon>Flavobacteriaceae</taxon>
        <taxon>Psychroflexus</taxon>
    </lineage>
</organism>
<name>A0ABP3V8L3_9FLAO</name>
<proteinExistence type="predicted"/>
<dbReference type="Proteomes" id="UP001500185">
    <property type="component" value="Unassembled WGS sequence"/>
</dbReference>
<dbReference type="PANTHER" id="PTHR33803:SF3">
    <property type="entry name" value="BLL1974 PROTEIN"/>
    <property type="match status" value="1"/>
</dbReference>
<feature type="region of interest" description="Disordered" evidence="1">
    <location>
        <begin position="140"/>
        <end position="163"/>
    </location>
</feature>
<comment type="caution">
    <text evidence="4">The sequence shown here is derived from an EMBL/GenBank/DDBJ whole genome shotgun (WGS) entry which is preliminary data.</text>
</comment>
<dbReference type="InterPro" id="IPR008490">
    <property type="entry name" value="Transposase_InsH_N"/>
</dbReference>
<dbReference type="EMBL" id="BAAAGG010000002">
    <property type="protein sequence ID" value="GAA0752034.1"/>
    <property type="molecule type" value="Genomic_DNA"/>
</dbReference>
<evidence type="ECO:0000256" key="1">
    <source>
        <dbReference type="SAM" id="MobiDB-lite"/>
    </source>
</evidence>
<reference evidence="5" key="1">
    <citation type="journal article" date="2019" name="Int. J. Syst. Evol. Microbiol.">
        <title>The Global Catalogue of Microorganisms (GCM) 10K type strain sequencing project: providing services to taxonomists for standard genome sequencing and annotation.</title>
        <authorList>
            <consortium name="The Broad Institute Genomics Platform"/>
            <consortium name="The Broad Institute Genome Sequencing Center for Infectious Disease"/>
            <person name="Wu L."/>
            <person name="Ma J."/>
        </authorList>
    </citation>
    <scope>NUCLEOTIDE SEQUENCE [LARGE SCALE GENOMIC DNA]</scope>
    <source>
        <strain evidence="5">JCM 16231</strain>
    </source>
</reference>
<gene>
    <name evidence="4" type="ORF">GCM10009433_02750</name>
</gene>
<accession>A0ABP3V8L3</accession>
<evidence type="ECO:0000259" key="2">
    <source>
        <dbReference type="Pfam" id="PF05598"/>
    </source>
</evidence>
<evidence type="ECO:0000259" key="3">
    <source>
        <dbReference type="Pfam" id="PF13586"/>
    </source>
</evidence>
<feature type="domain" description="Transposase InsH N-terminal" evidence="2">
    <location>
        <begin position="20"/>
        <end position="116"/>
    </location>
</feature>
<dbReference type="InterPro" id="IPR025668">
    <property type="entry name" value="Tnp_DDE_dom"/>
</dbReference>
<evidence type="ECO:0000313" key="4">
    <source>
        <dbReference type="EMBL" id="GAA0752034.1"/>
    </source>
</evidence>
<dbReference type="InterPro" id="IPR047710">
    <property type="entry name" value="Transpos_IS5-like"/>
</dbReference>
<dbReference type="RefSeq" id="WP_224455222.1">
    <property type="nucleotide sequence ID" value="NZ_BAAAGG010000002.1"/>
</dbReference>
<keyword evidence="5" id="KW-1185">Reference proteome</keyword>
<dbReference type="Pfam" id="PF13586">
    <property type="entry name" value="DDE_Tnp_1_2"/>
    <property type="match status" value="1"/>
</dbReference>
<protein>
    <submittedName>
        <fullName evidence="4">IS5-like element ISLca2 family transposase</fullName>
    </submittedName>
</protein>
<dbReference type="NCBIfam" id="NF033578">
    <property type="entry name" value="transpos_IS5_1"/>
    <property type="match status" value="1"/>
</dbReference>